<accession>A0AAV6GAP4</accession>
<keyword evidence="4 6" id="KW-0808">Transferase</keyword>
<evidence type="ECO:0000259" key="7">
    <source>
        <dbReference type="Pfam" id="PF00685"/>
    </source>
</evidence>
<evidence type="ECO:0000256" key="3">
    <source>
        <dbReference type="ARBA" id="ARBA00022490"/>
    </source>
</evidence>
<evidence type="ECO:0000256" key="2">
    <source>
        <dbReference type="ARBA" id="ARBA00005771"/>
    </source>
</evidence>
<dbReference type="Pfam" id="PF00685">
    <property type="entry name" value="Sulfotransfer_1"/>
    <property type="match status" value="1"/>
</dbReference>
<organism evidence="8 9">
    <name type="scientific">Alosa alosa</name>
    <name type="common">allis shad</name>
    <dbReference type="NCBI Taxonomy" id="278164"/>
    <lineage>
        <taxon>Eukaryota</taxon>
        <taxon>Metazoa</taxon>
        <taxon>Chordata</taxon>
        <taxon>Craniata</taxon>
        <taxon>Vertebrata</taxon>
        <taxon>Euteleostomi</taxon>
        <taxon>Actinopterygii</taxon>
        <taxon>Neopterygii</taxon>
        <taxon>Teleostei</taxon>
        <taxon>Clupei</taxon>
        <taxon>Clupeiformes</taxon>
        <taxon>Clupeoidei</taxon>
        <taxon>Clupeidae</taxon>
        <taxon>Alosa</taxon>
    </lineage>
</organism>
<dbReference type="PANTHER" id="PTHR11783">
    <property type="entry name" value="SULFOTRANSFERASE SULT"/>
    <property type="match status" value="1"/>
</dbReference>
<comment type="similarity">
    <text evidence="2 6">Belongs to the sulfotransferase 1 family.</text>
</comment>
<dbReference type="Proteomes" id="UP000823561">
    <property type="component" value="Chromosome 13"/>
</dbReference>
<evidence type="ECO:0000256" key="1">
    <source>
        <dbReference type="ARBA" id="ARBA00004496"/>
    </source>
</evidence>
<evidence type="ECO:0000256" key="6">
    <source>
        <dbReference type="RuleBase" id="RU361155"/>
    </source>
</evidence>
<dbReference type="InterPro" id="IPR000863">
    <property type="entry name" value="Sulfotransferase_dom"/>
</dbReference>
<dbReference type="GO" id="GO:0006584">
    <property type="term" value="P:catecholamine metabolic process"/>
    <property type="evidence" value="ECO:0007669"/>
    <property type="project" value="UniProtKB-KW"/>
</dbReference>
<feature type="domain" description="Sulfotransferase" evidence="7">
    <location>
        <begin position="33"/>
        <end position="277"/>
    </location>
</feature>
<dbReference type="InterPro" id="IPR027417">
    <property type="entry name" value="P-loop_NTPase"/>
</dbReference>
<evidence type="ECO:0000256" key="4">
    <source>
        <dbReference type="ARBA" id="ARBA00022679"/>
    </source>
</evidence>
<dbReference type="EC" id="2.8.2.-" evidence="6"/>
<comment type="subcellular location">
    <subcellularLocation>
        <location evidence="1">Cytoplasm</location>
    </subcellularLocation>
</comment>
<keyword evidence="9" id="KW-1185">Reference proteome</keyword>
<evidence type="ECO:0000313" key="8">
    <source>
        <dbReference type="EMBL" id="KAG5271614.1"/>
    </source>
</evidence>
<protein>
    <recommendedName>
        <fullName evidence="6">Sulfotransferase</fullName>
        <ecNumber evidence="6">2.8.2.-</ecNumber>
    </recommendedName>
</protein>
<gene>
    <name evidence="8" type="ORF">AALO_G00181990</name>
</gene>
<proteinExistence type="inferred from homology"/>
<dbReference type="EMBL" id="JADWDJ010000013">
    <property type="protein sequence ID" value="KAG5271614.1"/>
    <property type="molecule type" value="Genomic_DNA"/>
</dbReference>
<evidence type="ECO:0000256" key="5">
    <source>
        <dbReference type="ARBA" id="ARBA00022939"/>
    </source>
</evidence>
<reference evidence="8" key="1">
    <citation type="submission" date="2020-10" db="EMBL/GenBank/DDBJ databases">
        <title>Chromosome-scale genome assembly of the Allis shad, Alosa alosa.</title>
        <authorList>
            <person name="Margot Z."/>
            <person name="Christophe K."/>
            <person name="Cabau C."/>
            <person name="Louis A."/>
            <person name="Berthelot C."/>
            <person name="Parey E."/>
            <person name="Roest Crollius H."/>
            <person name="Montfort J."/>
            <person name="Robinson-Rechavi M."/>
            <person name="Bucao C."/>
            <person name="Bouchez O."/>
            <person name="Gislard M."/>
            <person name="Lluch J."/>
            <person name="Milhes M."/>
            <person name="Lampietro C."/>
            <person name="Lopez Roques C."/>
            <person name="Donnadieu C."/>
            <person name="Braasch I."/>
            <person name="Desvignes T."/>
            <person name="Postlethwait J."/>
            <person name="Bobe J."/>
            <person name="Guiguen Y."/>
        </authorList>
    </citation>
    <scope>NUCLEOTIDE SEQUENCE</scope>
    <source>
        <strain evidence="8">M-15738</strain>
        <tissue evidence="8">Blood</tissue>
    </source>
</reference>
<name>A0AAV6GAP4_9TELE</name>
<dbReference type="GO" id="GO:0005737">
    <property type="term" value="C:cytoplasm"/>
    <property type="evidence" value="ECO:0007669"/>
    <property type="project" value="UniProtKB-SubCell"/>
</dbReference>
<keyword evidence="5" id="KW-0128">Catecholamine metabolism</keyword>
<dbReference type="SUPFAM" id="SSF52540">
    <property type="entry name" value="P-loop containing nucleoside triphosphate hydrolases"/>
    <property type="match status" value="1"/>
</dbReference>
<dbReference type="GO" id="GO:0006805">
    <property type="term" value="P:xenobiotic metabolic process"/>
    <property type="evidence" value="ECO:0007669"/>
    <property type="project" value="UniProtKB-ARBA"/>
</dbReference>
<dbReference type="GO" id="GO:0008146">
    <property type="term" value="F:sulfotransferase activity"/>
    <property type="evidence" value="ECO:0007669"/>
    <property type="project" value="InterPro"/>
</dbReference>
<evidence type="ECO:0000313" key="9">
    <source>
        <dbReference type="Proteomes" id="UP000823561"/>
    </source>
</evidence>
<comment type="caution">
    <text evidence="8">The sequence shown here is derived from an EMBL/GenBank/DDBJ whole genome shotgun (WGS) entry which is preliminary data.</text>
</comment>
<dbReference type="AlphaFoldDB" id="A0AAV6GAP4"/>
<keyword evidence="3" id="KW-0963">Cytoplasm</keyword>
<sequence>MECNYLNYHGLPLPRIAHSEDSLKYFENFQVNDDDVFAITYPKSGTTWMQEILPLILNGGDFTPVQTIPNWDRVPWLEETRAALVMDTIAPPRVMVSHMPYNLMPPSFYSSKAKVIYVARNPKDVMVSSFYFHQMASFLDDPGTFEEFIDKFLEGKVLFGKWTNHVRSWRNTDLGDRILYVTYEEMVEDLKGVVRRFADFLGQKMSEETLEQVVSHCTFNTMKTNAMSNYSLVPQEVLDKTKSAFLRKGISGDWKNHFNPEHEKKFTAVIKEEMKGSNTQFPWDDDQLEAV</sequence>
<dbReference type="FunFam" id="3.40.50.300:FF:000433">
    <property type="entry name" value="Estrogen sulfotransferase"/>
    <property type="match status" value="1"/>
</dbReference>
<dbReference type="Gene3D" id="3.40.50.300">
    <property type="entry name" value="P-loop containing nucleotide triphosphate hydrolases"/>
    <property type="match status" value="1"/>
</dbReference>